<keyword evidence="4 7" id="KW-1133">Transmembrane helix</keyword>
<feature type="coiled-coil region" evidence="6">
    <location>
        <begin position="174"/>
        <end position="208"/>
    </location>
</feature>
<evidence type="ECO:0000256" key="4">
    <source>
        <dbReference type="ARBA" id="ARBA00022989"/>
    </source>
</evidence>
<dbReference type="GO" id="GO:0004713">
    <property type="term" value="F:protein tyrosine kinase activity"/>
    <property type="evidence" value="ECO:0007669"/>
    <property type="project" value="TreeGrafter"/>
</dbReference>
<dbReference type="STRING" id="1082931.KKY_3140"/>
<dbReference type="Pfam" id="PF02706">
    <property type="entry name" value="Wzz"/>
    <property type="match status" value="1"/>
</dbReference>
<evidence type="ECO:0000256" key="1">
    <source>
        <dbReference type="ARBA" id="ARBA00004651"/>
    </source>
</evidence>
<feature type="domain" description="Polysaccharide chain length determinant N-terminal" evidence="8">
    <location>
        <begin position="37"/>
        <end position="93"/>
    </location>
</feature>
<name>G4RGX7_PELHB</name>
<accession>G4RGX7</accession>
<dbReference type="KEGG" id="phl:KKY_3140"/>
<dbReference type="EMBL" id="CP003075">
    <property type="protein sequence ID" value="AEQ53130.1"/>
    <property type="molecule type" value="Genomic_DNA"/>
</dbReference>
<evidence type="ECO:0000259" key="8">
    <source>
        <dbReference type="Pfam" id="PF02706"/>
    </source>
</evidence>
<evidence type="ECO:0000256" key="3">
    <source>
        <dbReference type="ARBA" id="ARBA00022692"/>
    </source>
</evidence>
<evidence type="ECO:0000256" key="2">
    <source>
        <dbReference type="ARBA" id="ARBA00022475"/>
    </source>
</evidence>
<keyword evidence="10" id="KW-1185">Reference proteome</keyword>
<dbReference type="PANTHER" id="PTHR32309:SF13">
    <property type="entry name" value="FERRIC ENTEROBACTIN TRANSPORT PROTEIN FEPE"/>
    <property type="match status" value="1"/>
</dbReference>
<dbReference type="GO" id="GO:0005886">
    <property type="term" value="C:plasma membrane"/>
    <property type="evidence" value="ECO:0007669"/>
    <property type="project" value="UniProtKB-SubCell"/>
</dbReference>
<dbReference type="InterPro" id="IPR003856">
    <property type="entry name" value="LPS_length_determ_N"/>
</dbReference>
<feature type="transmembrane region" description="Helical" evidence="7">
    <location>
        <begin position="268"/>
        <end position="289"/>
    </location>
</feature>
<dbReference type="PANTHER" id="PTHR32309">
    <property type="entry name" value="TYROSINE-PROTEIN KINASE"/>
    <property type="match status" value="1"/>
</dbReference>
<evidence type="ECO:0000256" key="6">
    <source>
        <dbReference type="SAM" id="Coils"/>
    </source>
</evidence>
<sequence>MTVMPLRLAVAMAVSYNCGDSKREPIAMTDSETTPTDEISLLDIAVVIAENWLVLVIAPLLAGLIAYGILSATTPRIYDSEALVQMNSTDAALLRSARVLNPAILNSSYLDGYAGSLSRARQQLVDNVLEISAEADTGLYRIRVSYESPGEAQDLLRRIINSLIANSTPTATEAELLDIRLQQARAAIVQLEESLGRLNRLADELENGTAANSTTLGELGQSIVTLVDNIERRYSQVFQLEEALQGSISPQDVVQDPTLPDSPRSRGLLMRVILVILGVGFVTLIAVFIREGLRAAGRNAGQADKINRIRRAFWLKPVADR</sequence>
<dbReference type="AlphaFoldDB" id="G4RGX7"/>
<evidence type="ECO:0000313" key="9">
    <source>
        <dbReference type="EMBL" id="AEQ53130.1"/>
    </source>
</evidence>
<keyword evidence="6" id="KW-0175">Coiled coil</keyword>
<keyword evidence="2" id="KW-1003">Cell membrane</keyword>
<comment type="subcellular location">
    <subcellularLocation>
        <location evidence="1">Cell membrane</location>
        <topology evidence="1">Multi-pass membrane protein</topology>
    </subcellularLocation>
</comment>
<protein>
    <submittedName>
        <fullName evidence="9">Lipopolysaccharide biosynthesis</fullName>
    </submittedName>
</protein>
<evidence type="ECO:0000256" key="5">
    <source>
        <dbReference type="ARBA" id="ARBA00023136"/>
    </source>
</evidence>
<proteinExistence type="predicted"/>
<keyword evidence="5 7" id="KW-0472">Membrane</keyword>
<dbReference type="Proteomes" id="UP000008850">
    <property type="component" value="Chromosome"/>
</dbReference>
<organism evidence="9 10">
    <name type="scientific">Pelagibacterium halotolerans (strain DSM 22347 / JCM 15775 / CGMCC 1.7692 / B2)</name>
    <dbReference type="NCBI Taxonomy" id="1082931"/>
    <lineage>
        <taxon>Bacteria</taxon>
        <taxon>Pseudomonadati</taxon>
        <taxon>Pseudomonadota</taxon>
        <taxon>Alphaproteobacteria</taxon>
        <taxon>Hyphomicrobiales</taxon>
        <taxon>Devosiaceae</taxon>
        <taxon>Pelagibacterium</taxon>
    </lineage>
</organism>
<dbReference type="InterPro" id="IPR050445">
    <property type="entry name" value="Bact_polysacc_biosynth/exp"/>
</dbReference>
<dbReference type="eggNOG" id="COG3206">
    <property type="taxonomic scope" value="Bacteria"/>
</dbReference>
<keyword evidence="3 7" id="KW-0812">Transmembrane</keyword>
<reference evidence="9 10" key="1">
    <citation type="journal article" date="2012" name="J. Bacteriol.">
        <title>Complete genome sequence of Pelagibacterium halotolerans B2T.</title>
        <authorList>
            <person name="Huo Y.Y."/>
            <person name="Cheng H."/>
            <person name="Han X.F."/>
            <person name="Jiang X.W."/>
            <person name="Sun C."/>
            <person name="Zhang X.Q."/>
            <person name="Zhu X.F."/>
            <person name="Liu Y.F."/>
            <person name="Li P.F."/>
            <person name="Ni P.X."/>
            <person name="Wu M."/>
        </authorList>
    </citation>
    <scope>NUCLEOTIDE SEQUENCE [LARGE SCALE GENOMIC DNA]</scope>
    <source>
        <strain evidence="10">DSM 22347 / JCM 15775 / CGMCC 1.7692 / B2</strain>
    </source>
</reference>
<dbReference type="HOGENOM" id="CLU_979004_0_0_5"/>
<gene>
    <name evidence="9" type="ordered locus">KKY_3140</name>
</gene>
<evidence type="ECO:0000313" key="10">
    <source>
        <dbReference type="Proteomes" id="UP000008850"/>
    </source>
</evidence>
<evidence type="ECO:0000256" key="7">
    <source>
        <dbReference type="SAM" id="Phobius"/>
    </source>
</evidence>
<feature type="transmembrane region" description="Helical" evidence="7">
    <location>
        <begin position="52"/>
        <end position="70"/>
    </location>
</feature>